<dbReference type="PANTHER" id="PTHR23408">
    <property type="entry name" value="METHYLMALONYL-COA MUTASE"/>
    <property type="match status" value="1"/>
</dbReference>
<dbReference type="Gene3D" id="1.10.287.130">
    <property type="match status" value="1"/>
</dbReference>
<feature type="region of interest" description="Disordered" evidence="2">
    <location>
        <begin position="1"/>
        <end position="30"/>
    </location>
</feature>
<protein>
    <submittedName>
        <fullName evidence="4">LAO/AO transport system kinase</fullName>
    </submittedName>
</protein>
<dbReference type="AlphaFoldDB" id="A0A1N7L1N0"/>
<dbReference type="Gene3D" id="1.20.5.170">
    <property type="match status" value="1"/>
</dbReference>
<dbReference type="STRING" id="407234.SAMN05421795_102437"/>
<proteinExistence type="inferred from homology"/>
<dbReference type="CDD" id="cd03114">
    <property type="entry name" value="MMAA-like"/>
    <property type="match status" value="1"/>
</dbReference>
<dbReference type="Proteomes" id="UP000186098">
    <property type="component" value="Unassembled WGS sequence"/>
</dbReference>
<dbReference type="GO" id="GO:0005737">
    <property type="term" value="C:cytoplasm"/>
    <property type="evidence" value="ECO:0007669"/>
    <property type="project" value="TreeGrafter"/>
</dbReference>
<dbReference type="InterPro" id="IPR005129">
    <property type="entry name" value="GTPase_ArgK"/>
</dbReference>
<dbReference type="SUPFAM" id="SSF52540">
    <property type="entry name" value="P-loop containing nucleoside triphosphate hydrolases"/>
    <property type="match status" value="1"/>
</dbReference>
<dbReference type="InterPro" id="IPR003593">
    <property type="entry name" value="AAA+_ATPase"/>
</dbReference>
<name>A0A1N7L1N0_9RHOB</name>
<keyword evidence="4" id="KW-0418">Kinase</keyword>
<dbReference type="PANTHER" id="PTHR23408:SF3">
    <property type="entry name" value="METHYLMALONIC ACIDURIA TYPE A PROTEIN, MITOCHONDRIAL"/>
    <property type="match status" value="1"/>
</dbReference>
<keyword evidence="5" id="KW-1185">Reference proteome</keyword>
<dbReference type="InterPro" id="IPR027417">
    <property type="entry name" value="P-loop_NTPase"/>
</dbReference>
<dbReference type="Gene3D" id="3.40.50.300">
    <property type="entry name" value="P-loop containing nucleotide triphosphate hydrolases"/>
    <property type="match status" value="1"/>
</dbReference>
<dbReference type="NCBIfam" id="TIGR00750">
    <property type="entry name" value="lao"/>
    <property type="match status" value="1"/>
</dbReference>
<dbReference type="SMART" id="SM00382">
    <property type="entry name" value="AAA"/>
    <property type="match status" value="1"/>
</dbReference>
<dbReference type="GO" id="GO:0003924">
    <property type="term" value="F:GTPase activity"/>
    <property type="evidence" value="ECO:0007669"/>
    <property type="project" value="InterPro"/>
</dbReference>
<dbReference type="NCBIfam" id="NF006958">
    <property type="entry name" value="PRK09435.1"/>
    <property type="match status" value="1"/>
</dbReference>
<comment type="similarity">
    <text evidence="1">Belongs to the SIMIBI class G3E GTPase family. ArgK/MeaB subfamily.</text>
</comment>
<sequence>MSQIPPAPARPAADGPEASARPGRAGPDPAALAEGVLNGDRRALARAITLVESGRADHRALALDLLERLAPARRQALRIGLSGTPGVGKSTFIESFGLMLIGLGLRVAVLAVDPSSARSGGSILGDKTRMERLSRDRAAFIRPSPSQAELGGVARRTREAIALCEGAGFDVVLIETVGVGQSETLVAEMTDLFVLLLAPAGGDELQGVKRGIMEIADLILINKADGDLKPAALRTVNDYAGALRLLRRRPHDPDGFPKAMPVSALAEEGLQKAWAEMQALAEWRREKGFFDSRRAEQARHWFEAEVRAGVLARLAADPEVARRMQALGAKVAAGAAAPARAAAEVLAAFDARG</sequence>
<dbReference type="Pfam" id="PF03308">
    <property type="entry name" value="MeaB"/>
    <property type="match status" value="1"/>
</dbReference>
<evidence type="ECO:0000313" key="4">
    <source>
        <dbReference type="EMBL" id="SIS67762.1"/>
    </source>
</evidence>
<keyword evidence="4" id="KW-0808">Transferase</keyword>
<accession>A0A1N7L1N0</accession>
<evidence type="ECO:0000313" key="5">
    <source>
        <dbReference type="Proteomes" id="UP000186098"/>
    </source>
</evidence>
<evidence type="ECO:0000256" key="1">
    <source>
        <dbReference type="ARBA" id="ARBA00009625"/>
    </source>
</evidence>
<feature type="compositionally biased region" description="Low complexity" evidence="2">
    <location>
        <begin position="10"/>
        <end position="30"/>
    </location>
</feature>
<evidence type="ECO:0000259" key="3">
    <source>
        <dbReference type="SMART" id="SM00382"/>
    </source>
</evidence>
<dbReference type="GO" id="GO:0016301">
    <property type="term" value="F:kinase activity"/>
    <property type="evidence" value="ECO:0007669"/>
    <property type="project" value="UniProtKB-KW"/>
</dbReference>
<evidence type="ECO:0000256" key="2">
    <source>
        <dbReference type="SAM" id="MobiDB-lite"/>
    </source>
</evidence>
<dbReference type="EMBL" id="FTOM01000002">
    <property type="protein sequence ID" value="SIS67762.1"/>
    <property type="molecule type" value="Genomic_DNA"/>
</dbReference>
<dbReference type="GO" id="GO:0005525">
    <property type="term" value="F:GTP binding"/>
    <property type="evidence" value="ECO:0007669"/>
    <property type="project" value="InterPro"/>
</dbReference>
<organism evidence="4 5">
    <name type="scientific">Phaeovulum vinaykumarii</name>
    <dbReference type="NCBI Taxonomy" id="407234"/>
    <lineage>
        <taxon>Bacteria</taxon>
        <taxon>Pseudomonadati</taxon>
        <taxon>Pseudomonadota</taxon>
        <taxon>Alphaproteobacteria</taxon>
        <taxon>Rhodobacterales</taxon>
        <taxon>Paracoccaceae</taxon>
        <taxon>Phaeovulum</taxon>
    </lineage>
</organism>
<feature type="domain" description="AAA+ ATPase" evidence="3">
    <location>
        <begin position="75"/>
        <end position="251"/>
    </location>
</feature>
<gene>
    <name evidence="4" type="ORF">SAMN05421795_102437</name>
</gene>
<reference evidence="5" key="1">
    <citation type="submission" date="2017-01" db="EMBL/GenBank/DDBJ databases">
        <authorList>
            <person name="Varghese N."/>
            <person name="Submissions S."/>
        </authorList>
    </citation>
    <scope>NUCLEOTIDE SEQUENCE [LARGE SCALE GENOMIC DNA]</scope>
    <source>
        <strain evidence="5">DSM 18714</strain>
    </source>
</reference>